<name>A0AAV4R3K3_CAEEX</name>
<gene>
    <name evidence="1" type="ORF">CEXT_783781</name>
</gene>
<keyword evidence="2" id="KW-1185">Reference proteome</keyword>
<proteinExistence type="predicted"/>
<evidence type="ECO:0000313" key="1">
    <source>
        <dbReference type="EMBL" id="GIY14891.1"/>
    </source>
</evidence>
<dbReference type="Proteomes" id="UP001054945">
    <property type="component" value="Unassembled WGS sequence"/>
</dbReference>
<dbReference type="EMBL" id="BPLR01007158">
    <property type="protein sequence ID" value="GIY14891.1"/>
    <property type="molecule type" value="Genomic_DNA"/>
</dbReference>
<protein>
    <submittedName>
        <fullName evidence="1">Uncharacterized protein</fullName>
    </submittedName>
</protein>
<dbReference type="AlphaFoldDB" id="A0AAV4R3K3"/>
<comment type="caution">
    <text evidence="1">The sequence shown here is derived from an EMBL/GenBank/DDBJ whole genome shotgun (WGS) entry which is preliminary data.</text>
</comment>
<reference evidence="1 2" key="1">
    <citation type="submission" date="2021-06" db="EMBL/GenBank/DDBJ databases">
        <title>Caerostris extrusa draft genome.</title>
        <authorList>
            <person name="Kono N."/>
            <person name="Arakawa K."/>
        </authorList>
    </citation>
    <scope>NUCLEOTIDE SEQUENCE [LARGE SCALE GENOMIC DNA]</scope>
</reference>
<sequence length="174" mass="19920">MVPTFQYGAKTDRRALQSKFKSWAKRMTVFNGDLVLANSKKVILPLEKCEELIIFLHSQEHMSVDRIVSNTIFQDSEIDSVELGASNIYDYPMDIFPEDDISSKEYPSTQSICLNKSNPISERMLETANNSFSTNMLVNRRENHDGITVSEATMDFTIPLTRIDLKISLQRTIF</sequence>
<organism evidence="1 2">
    <name type="scientific">Caerostris extrusa</name>
    <name type="common">Bark spider</name>
    <name type="synonym">Caerostris bankana</name>
    <dbReference type="NCBI Taxonomy" id="172846"/>
    <lineage>
        <taxon>Eukaryota</taxon>
        <taxon>Metazoa</taxon>
        <taxon>Ecdysozoa</taxon>
        <taxon>Arthropoda</taxon>
        <taxon>Chelicerata</taxon>
        <taxon>Arachnida</taxon>
        <taxon>Araneae</taxon>
        <taxon>Araneomorphae</taxon>
        <taxon>Entelegynae</taxon>
        <taxon>Araneoidea</taxon>
        <taxon>Araneidae</taxon>
        <taxon>Caerostris</taxon>
    </lineage>
</organism>
<evidence type="ECO:0000313" key="2">
    <source>
        <dbReference type="Proteomes" id="UP001054945"/>
    </source>
</evidence>
<accession>A0AAV4R3K3</accession>